<feature type="transmembrane region" description="Helical" evidence="8">
    <location>
        <begin position="197"/>
        <end position="219"/>
    </location>
</feature>
<feature type="transmembrane region" description="Helical" evidence="8">
    <location>
        <begin position="320"/>
        <end position="341"/>
    </location>
</feature>
<keyword evidence="4" id="KW-1003">Cell membrane</keyword>
<dbReference type="NCBIfam" id="TIGR00842">
    <property type="entry name" value="bcct"/>
    <property type="match status" value="1"/>
</dbReference>
<feature type="transmembrane region" description="Helical" evidence="8">
    <location>
        <begin position="408"/>
        <end position="431"/>
    </location>
</feature>
<dbReference type="EMBL" id="FQZL01000060">
    <property type="protein sequence ID" value="SHJ90938.1"/>
    <property type="molecule type" value="Genomic_DNA"/>
</dbReference>
<feature type="transmembrane region" description="Helical" evidence="8">
    <location>
        <begin position="265"/>
        <end position="285"/>
    </location>
</feature>
<feature type="transmembrane region" description="Helical" evidence="8">
    <location>
        <begin position="53"/>
        <end position="72"/>
    </location>
</feature>
<dbReference type="STRING" id="1121476.SAMN02745751_03689"/>
<protein>
    <submittedName>
        <fullName evidence="9">Glycine betaine transporter</fullName>
    </submittedName>
</protein>
<dbReference type="GO" id="GO:0022857">
    <property type="term" value="F:transmembrane transporter activity"/>
    <property type="evidence" value="ECO:0007669"/>
    <property type="project" value="InterPro"/>
</dbReference>
<dbReference type="Pfam" id="PF02028">
    <property type="entry name" value="BCCT"/>
    <property type="match status" value="1"/>
</dbReference>
<keyword evidence="5 8" id="KW-0812">Transmembrane</keyword>
<feature type="transmembrane region" description="Helical" evidence="8">
    <location>
        <begin position="92"/>
        <end position="111"/>
    </location>
</feature>
<organism evidence="9 10">
    <name type="scientific">Dethiosulfatibacter aminovorans DSM 17477</name>
    <dbReference type="NCBI Taxonomy" id="1121476"/>
    <lineage>
        <taxon>Bacteria</taxon>
        <taxon>Bacillati</taxon>
        <taxon>Bacillota</taxon>
        <taxon>Tissierellia</taxon>
        <taxon>Dethiosulfatibacter</taxon>
    </lineage>
</organism>
<dbReference type="InterPro" id="IPR000060">
    <property type="entry name" value="BCCT_transptr"/>
</dbReference>
<feature type="transmembrane region" description="Helical" evidence="8">
    <location>
        <begin position="231"/>
        <end position="253"/>
    </location>
</feature>
<feature type="transmembrane region" description="Helical" evidence="8">
    <location>
        <begin position="148"/>
        <end position="166"/>
    </location>
</feature>
<dbReference type="Proteomes" id="UP000184052">
    <property type="component" value="Unassembled WGS sequence"/>
</dbReference>
<gene>
    <name evidence="9" type="ORF">SAMN02745751_03689</name>
</gene>
<feature type="transmembrane region" description="Helical" evidence="8">
    <location>
        <begin position="452"/>
        <end position="469"/>
    </location>
</feature>
<proteinExistence type="inferred from homology"/>
<evidence type="ECO:0000313" key="10">
    <source>
        <dbReference type="Proteomes" id="UP000184052"/>
    </source>
</evidence>
<keyword evidence="3" id="KW-0813">Transport</keyword>
<keyword evidence="7 8" id="KW-0472">Membrane</keyword>
<feature type="transmembrane region" description="Helical" evidence="8">
    <location>
        <begin position="348"/>
        <end position="365"/>
    </location>
</feature>
<name>A0A1M6N5F3_9FIRM</name>
<feature type="transmembrane region" description="Helical" evidence="8">
    <location>
        <begin position="15"/>
        <end position="33"/>
    </location>
</feature>
<evidence type="ECO:0000256" key="5">
    <source>
        <dbReference type="ARBA" id="ARBA00022692"/>
    </source>
</evidence>
<comment type="subcellular location">
    <subcellularLocation>
        <location evidence="1">Cell membrane</location>
        <topology evidence="1">Multi-pass membrane protein</topology>
    </subcellularLocation>
</comment>
<evidence type="ECO:0000256" key="7">
    <source>
        <dbReference type="ARBA" id="ARBA00023136"/>
    </source>
</evidence>
<evidence type="ECO:0000256" key="4">
    <source>
        <dbReference type="ARBA" id="ARBA00022475"/>
    </source>
</evidence>
<keyword evidence="6 8" id="KW-1133">Transmembrane helix</keyword>
<accession>A0A1M6N5F3</accession>
<feature type="transmembrane region" description="Helical" evidence="8">
    <location>
        <begin position="481"/>
        <end position="503"/>
    </location>
</feature>
<evidence type="ECO:0000256" key="2">
    <source>
        <dbReference type="ARBA" id="ARBA00005658"/>
    </source>
</evidence>
<evidence type="ECO:0000256" key="8">
    <source>
        <dbReference type="SAM" id="Phobius"/>
    </source>
</evidence>
<evidence type="ECO:0000256" key="6">
    <source>
        <dbReference type="ARBA" id="ARBA00022989"/>
    </source>
</evidence>
<dbReference type="PANTHER" id="PTHR30047:SF7">
    <property type="entry name" value="HIGH-AFFINITY CHOLINE TRANSPORT PROTEIN"/>
    <property type="match status" value="1"/>
</dbReference>
<evidence type="ECO:0000256" key="3">
    <source>
        <dbReference type="ARBA" id="ARBA00022448"/>
    </source>
</evidence>
<keyword evidence="10" id="KW-1185">Reference proteome</keyword>
<reference evidence="9 10" key="1">
    <citation type="submission" date="2016-11" db="EMBL/GenBank/DDBJ databases">
        <authorList>
            <person name="Jaros S."/>
            <person name="Januszkiewicz K."/>
            <person name="Wedrychowicz H."/>
        </authorList>
    </citation>
    <scope>NUCLEOTIDE SEQUENCE [LARGE SCALE GENOMIC DNA]</scope>
    <source>
        <strain evidence="9 10">DSM 17477</strain>
    </source>
</reference>
<dbReference type="PANTHER" id="PTHR30047">
    <property type="entry name" value="HIGH-AFFINITY CHOLINE TRANSPORT PROTEIN-RELATED"/>
    <property type="match status" value="1"/>
</dbReference>
<sequence length="533" mass="58293">MSNDNRNWIDKSDKLVLFSALIILVTFIGWAMINPDGMFAVIGVVFNTLTGAFGWAYLLAGAVFLVFALWLAFGPFGNVKLGKDDEKPQYSFFSWFAMIIACGYGVGLVYWCVAEPLSFLQSPPFGAEPMTAAAAERAMAQSFFHWGWVPWAIYMTVAAPAGYFIYRKGEPPHFSTFLRPLFGDKVEGKAFRVLDGFLVYGVIGGVTTATGLGIMQLAGGLNSLFGIPITNMTYVVIGVCWAALFTASAVSGIDKGIKVLSNINIPLCIGIMIIVFILGPSSFIMNTTLSGVGDMLQNFPRMMLWTDSLQTNYFPQWWTIFYWAWWIASAPSTGLFVAAVSRGRTFKEIVLVHLGAAPIATWMWYGTFGSTAIDMELNQGVGLVESMNANGTGSTVFTLLERLPMGGVLSALFLVLVFIFLATTVDSYSYVCAQVTTKKDGNPLFPPKPTRALWAVSIATLAITLVLIASGEITGLQTSSLVASIVITVVMVLMMVSMVKSLYDEFGEEIKEKRRMVSKKAVYIDDEPMEKTN</sequence>
<evidence type="ECO:0000256" key="1">
    <source>
        <dbReference type="ARBA" id="ARBA00004651"/>
    </source>
</evidence>
<dbReference type="RefSeq" id="WP_073051163.1">
    <property type="nucleotide sequence ID" value="NZ_FQZL01000060.1"/>
</dbReference>
<dbReference type="AlphaFoldDB" id="A0A1M6N5F3"/>
<dbReference type="OrthoDB" id="9775735at2"/>
<dbReference type="GO" id="GO:0005886">
    <property type="term" value="C:plasma membrane"/>
    <property type="evidence" value="ECO:0007669"/>
    <property type="project" value="UniProtKB-SubCell"/>
</dbReference>
<comment type="similarity">
    <text evidence="2">Belongs to the BCCT transporter (TC 2.A.15) family.</text>
</comment>
<evidence type="ECO:0000313" key="9">
    <source>
        <dbReference type="EMBL" id="SHJ90938.1"/>
    </source>
</evidence>